<reference evidence="1 2" key="1">
    <citation type="submission" date="2024-04" db="EMBL/GenBank/DDBJ databases">
        <title>A novel species isolated from cricket.</title>
        <authorList>
            <person name="Wang H.-C."/>
        </authorList>
    </citation>
    <scope>NUCLEOTIDE SEQUENCE [LARGE SCALE GENOMIC DNA]</scope>
    <source>
        <strain evidence="1 2">WL0021</strain>
    </source>
</reference>
<organism evidence="1 2">
    <name type="scientific">Hohaiivirga grylli</name>
    <dbReference type="NCBI Taxonomy" id="3133970"/>
    <lineage>
        <taxon>Bacteria</taxon>
        <taxon>Pseudomonadati</taxon>
        <taxon>Pseudomonadota</taxon>
        <taxon>Alphaproteobacteria</taxon>
        <taxon>Hyphomicrobiales</taxon>
        <taxon>Methylobacteriaceae</taxon>
        <taxon>Hohaiivirga</taxon>
    </lineage>
</organism>
<dbReference type="Proteomes" id="UP001418637">
    <property type="component" value="Unassembled WGS sequence"/>
</dbReference>
<proteinExistence type="predicted"/>
<evidence type="ECO:0000313" key="2">
    <source>
        <dbReference type="Proteomes" id="UP001418637"/>
    </source>
</evidence>
<evidence type="ECO:0000313" key="1">
    <source>
        <dbReference type="EMBL" id="MEN3931645.1"/>
    </source>
</evidence>
<dbReference type="EMBL" id="JBBYXI010000004">
    <property type="protein sequence ID" value="MEN3931645.1"/>
    <property type="molecule type" value="Genomic_DNA"/>
</dbReference>
<accession>A0ABV0BLU5</accession>
<sequence length="119" mass="12574">MGLASGSSASVVRFRNGQAAGSHYKDQKCFMDAVYAAGSLPVSANDYATKRMAVRLTIFGFVVIDEISSDGTARRLKPSEAFHSHGSQEWLVSKPSAKAVGEVSLVLGGQANFPRPIVG</sequence>
<gene>
    <name evidence="1" type="ORF">WJT86_11330</name>
</gene>
<keyword evidence="2" id="KW-1185">Reference proteome</keyword>
<dbReference type="RefSeq" id="WP_346337688.1">
    <property type="nucleotide sequence ID" value="NZ_JBBYXI010000004.1"/>
</dbReference>
<protein>
    <submittedName>
        <fullName evidence="1">Uncharacterized protein</fullName>
    </submittedName>
</protein>
<comment type="caution">
    <text evidence="1">The sequence shown here is derived from an EMBL/GenBank/DDBJ whole genome shotgun (WGS) entry which is preliminary data.</text>
</comment>
<name>A0ABV0BLU5_9HYPH</name>